<reference evidence="2 3" key="1">
    <citation type="journal article" date="2016" name="Nat. Commun.">
        <title>Local admixture of amplified and diversified secreted pathogenesis determinants shapes mosaic Toxoplasma gondii genomes.</title>
        <authorList>
            <person name="Lorenzi H."/>
            <person name="Khan A."/>
            <person name="Behnke M.S."/>
            <person name="Namasivayam S."/>
            <person name="Swapna L.S."/>
            <person name="Hadjithomas M."/>
            <person name="Karamycheva S."/>
            <person name="Pinney D."/>
            <person name="Brunk B.P."/>
            <person name="Ajioka J.W."/>
            <person name="Ajzenberg D."/>
            <person name="Boothroyd J.C."/>
            <person name="Boyle J.P."/>
            <person name="Darde M.L."/>
            <person name="Diaz-Miranda M.A."/>
            <person name="Dubey J.P."/>
            <person name="Fritz H.M."/>
            <person name="Gennari S.M."/>
            <person name="Gregory B.D."/>
            <person name="Kim K."/>
            <person name="Saeij J.P."/>
            <person name="Su C."/>
            <person name="White M.W."/>
            <person name="Zhu X.Q."/>
            <person name="Howe D.K."/>
            <person name="Rosenthal B.M."/>
            <person name="Grigg M.E."/>
            <person name="Parkinson J."/>
            <person name="Liu L."/>
            <person name="Kissinger J.C."/>
            <person name="Roos D.S."/>
            <person name="Sibley L.D."/>
        </authorList>
    </citation>
    <scope>NUCLEOTIDE SEQUENCE [LARGE SCALE GENOMIC DNA]</scope>
    <source>
        <strain evidence="2 3">ARI</strain>
    </source>
</reference>
<sequence length="48" mass="5516">LLPNERRNTRHHESCLMVALWLSVLEASQVVAMRPWQLVAAFNSVLQT</sequence>
<dbReference type="EMBL" id="AGQS02005586">
    <property type="protein sequence ID" value="KYF39991.1"/>
    <property type="molecule type" value="Genomic_DNA"/>
</dbReference>
<name>A0A139XMI9_TOXGO</name>
<keyword evidence="1" id="KW-0732">Signal</keyword>
<evidence type="ECO:0000256" key="1">
    <source>
        <dbReference type="SAM" id="SignalP"/>
    </source>
</evidence>
<dbReference type="AlphaFoldDB" id="A0A139XMI9"/>
<comment type="caution">
    <text evidence="2">The sequence shown here is derived from an EMBL/GenBank/DDBJ whole genome shotgun (WGS) entry which is preliminary data.</text>
</comment>
<protein>
    <submittedName>
        <fullName evidence="2">Regulator of chromosome condensation (RCC1) repeat-containing protein</fullName>
    </submittedName>
</protein>
<dbReference type="VEuPathDB" id="ToxoDB:TGARI_239700B"/>
<evidence type="ECO:0000313" key="3">
    <source>
        <dbReference type="Proteomes" id="UP000074247"/>
    </source>
</evidence>
<proteinExistence type="predicted"/>
<organism evidence="2 3">
    <name type="scientific">Toxoplasma gondii ARI</name>
    <dbReference type="NCBI Taxonomy" id="1074872"/>
    <lineage>
        <taxon>Eukaryota</taxon>
        <taxon>Sar</taxon>
        <taxon>Alveolata</taxon>
        <taxon>Apicomplexa</taxon>
        <taxon>Conoidasida</taxon>
        <taxon>Coccidia</taxon>
        <taxon>Eucoccidiorida</taxon>
        <taxon>Eimeriorina</taxon>
        <taxon>Sarcocystidae</taxon>
        <taxon>Toxoplasma</taxon>
    </lineage>
</organism>
<feature type="chain" id="PRO_5007300839" evidence="1">
    <location>
        <begin position="28"/>
        <end position="48"/>
    </location>
</feature>
<feature type="non-terminal residue" evidence="2">
    <location>
        <position position="1"/>
    </location>
</feature>
<feature type="non-terminal residue" evidence="2">
    <location>
        <position position="48"/>
    </location>
</feature>
<feature type="signal peptide" evidence="1">
    <location>
        <begin position="1"/>
        <end position="27"/>
    </location>
</feature>
<evidence type="ECO:0000313" key="2">
    <source>
        <dbReference type="EMBL" id="KYF39991.1"/>
    </source>
</evidence>
<gene>
    <name evidence="2" type="ORF">TGARI_239700B</name>
</gene>
<dbReference type="Proteomes" id="UP000074247">
    <property type="component" value="Unassembled WGS sequence"/>
</dbReference>
<accession>A0A139XMI9</accession>